<sequence>MEFVILVAVFLILVGLLVRRSKHRGHGGDSGGGFGFFDGGDSGGDGGGDGGGGD</sequence>
<evidence type="ECO:0000313" key="2">
    <source>
        <dbReference type="EMBL" id="GAA3760674.1"/>
    </source>
</evidence>
<evidence type="ECO:0000256" key="1">
    <source>
        <dbReference type="SAM" id="MobiDB-lite"/>
    </source>
</evidence>
<feature type="compositionally biased region" description="Gly residues" evidence="1">
    <location>
        <begin position="28"/>
        <end position="54"/>
    </location>
</feature>
<comment type="caution">
    <text evidence="2">The sequence shown here is derived from an EMBL/GenBank/DDBJ whole genome shotgun (WGS) entry which is preliminary data.</text>
</comment>
<reference evidence="3" key="1">
    <citation type="journal article" date="2019" name="Int. J. Syst. Evol. Microbiol.">
        <title>The Global Catalogue of Microorganisms (GCM) 10K type strain sequencing project: providing services to taxonomists for standard genome sequencing and annotation.</title>
        <authorList>
            <consortium name="The Broad Institute Genomics Platform"/>
            <consortium name="The Broad Institute Genome Sequencing Center for Infectious Disease"/>
            <person name="Wu L."/>
            <person name="Ma J."/>
        </authorList>
    </citation>
    <scope>NUCLEOTIDE SEQUENCE [LARGE SCALE GENOMIC DNA]</scope>
    <source>
        <strain evidence="3">JCM 17137</strain>
    </source>
</reference>
<gene>
    <name evidence="2" type="ORF">GCM10022402_43160</name>
</gene>
<accession>A0ABP7GD77</accession>
<protein>
    <submittedName>
        <fullName evidence="2">Uncharacterized protein</fullName>
    </submittedName>
</protein>
<keyword evidence="3" id="KW-1185">Reference proteome</keyword>
<organism evidence="2 3">
    <name type="scientific">Salinactinospora qingdaonensis</name>
    <dbReference type="NCBI Taxonomy" id="702744"/>
    <lineage>
        <taxon>Bacteria</taxon>
        <taxon>Bacillati</taxon>
        <taxon>Actinomycetota</taxon>
        <taxon>Actinomycetes</taxon>
        <taxon>Streptosporangiales</taxon>
        <taxon>Nocardiopsidaceae</taxon>
        <taxon>Salinactinospora</taxon>
    </lineage>
</organism>
<feature type="region of interest" description="Disordered" evidence="1">
    <location>
        <begin position="22"/>
        <end position="54"/>
    </location>
</feature>
<proteinExistence type="predicted"/>
<name>A0ABP7GD77_9ACTN</name>
<dbReference type="Proteomes" id="UP001500908">
    <property type="component" value="Unassembled WGS sequence"/>
</dbReference>
<evidence type="ECO:0000313" key="3">
    <source>
        <dbReference type="Proteomes" id="UP001500908"/>
    </source>
</evidence>
<dbReference type="EMBL" id="BAABDD010000031">
    <property type="protein sequence ID" value="GAA3760674.1"/>
    <property type="molecule type" value="Genomic_DNA"/>
</dbReference>